<evidence type="ECO:0000313" key="2">
    <source>
        <dbReference type="EMBL" id="KAK9514220.1"/>
    </source>
</evidence>
<keyword evidence="3" id="KW-1185">Reference proteome</keyword>
<sequence length="270" mass="29268">MASTPSASALTAVLRCRGNILTRNPPTKRPSTSAYSLALTRGSPAERSRSNQALAWEAFLQGDRVLVGRRLAVAYRSPRVEGKTPGGKDSRETNKLCHPKLSQSALDPHSAVRGVQNALARQLTRRPSSWLPRIEKCSQIKQKIKYETCAICKIVFGENTGEFTVLKVSITSPCLLESAGQIPSIVFTGWSTAKSTCLSLAALVSECTGMCLELAVLWRSSSSSSPRDAQHQTTRDKALQANGQTHNPIDLTCSKESSDSGQMIPEDRPD</sequence>
<dbReference type="AlphaFoldDB" id="A0AAW1DVZ2"/>
<reference evidence="2 3" key="1">
    <citation type="journal article" date="2024" name="Genome Biol. Evol.">
        <title>Chromosome-level genome assembly of the viviparous eelpout Zoarces viviparus.</title>
        <authorList>
            <person name="Fuhrmann N."/>
            <person name="Brasseur M.V."/>
            <person name="Bakowski C.E."/>
            <person name="Podsiadlowski L."/>
            <person name="Prost S."/>
            <person name="Krehenwinkel H."/>
            <person name="Mayer C."/>
        </authorList>
    </citation>
    <scope>NUCLEOTIDE SEQUENCE [LARGE SCALE GENOMIC DNA]</scope>
    <source>
        <strain evidence="2">NO-MEL_2022_Ind0_liver</strain>
    </source>
</reference>
<organism evidence="2 3">
    <name type="scientific">Zoarces viviparus</name>
    <name type="common">Viviparous eelpout</name>
    <name type="synonym">Blennius viviparus</name>
    <dbReference type="NCBI Taxonomy" id="48416"/>
    <lineage>
        <taxon>Eukaryota</taxon>
        <taxon>Metazoa</taxon>
        <taxon>Chordata</taxon>
        <taxon>Craniata</taxon>
        <taxon>Vertebrata</taxon>
        <taxon>Euteleostomi</taxon>
        <taxon>Actinopterygii</taxon>
        <taxon>Neopterygii</taxon>
        <taxon>Teleostei</taxon>
        <taxon>Neoteleostei</taxon>
        <taxon>Acanthomorphata</taxon>
        <taxon>Eupercaria</taxon>
        <taxon>Perciformes</taxon>
        <taxon>Cottioidei</taxon>
        <taxon>Zoarcales</taxon>
        <taxon>Zoarcidae</taxon>
        <taxon>Zoarcinae</taxon>
        <taxon>Zoarces</taxon>
    </lineage>
</organism>
<proteinExistence type="predicted"/>
<comment type="caution">
    <text evidence="2">The sequence shown here is derived from an EMBL/GenBank/DDBJ whole genome shotgun (WGS) entry which is preliminary data.</text>
</comment>
<name>A0AAW1DVZ2_ZOAVI</name>
<accession>A0AAW1DVZ2</accession>
<feature type="region of interest" description="Disordered" evidence="1">
    <location>
        <begin position="223"/>
        <end position="270"/>
    </location>
</feature>
<protein>
    <submittedName>
        <fullName evidence="2">Uncharacterized protein</fullName>
    </submittedName>
</protein>
<dbReference type="EMBL" id="JBCEZU010000597">
    <property type="protein sequence ID" value="KAK9514220.1"/>
    <property type="molecule type" value="Genomic_DNA"/>
</dbReference>
<dbReference type="Proteomes" id="UP001488805">
    <property type="component" value="Unassembled WGS sequence"/>
</dbReference>
<gene>
    <name evidence="2" type="ORF">VZT92_027701</name>
</gene>
<evidence type="ECO:0000313" key="3">
    <source>
        <dbReference type="Proteomes" id="UP001488805"/>
    </source>
</evidence>
<evidence type="ECO:0000256" key="1">
    <source>
        <dbReference type="SAM" id="MobiDB-lite"/>
    </source>
</evidence>
<feature type="compositionally biased region" description="Basic and acidic residues" evidence="1">
    <location>
        <begin position="228"/>
        <end position="238"/>
    </location>
</feature>